<organism evidence="1 2">
    <name type="scientific">Paenibacillus mesotrionivorans</name>
    <dbReference type="NCBI Taxonomy" id="3160968"/>
    <lineage>
        <taxon>Bacteria</taxon>
        <taxon>Bacillati</taxon>
        <taxon>Bacillota</taxon>
        <taxon>Bacilli</taxon>
        <taxon>Bacillales</taxon>
        <taxon>Paenibacillaceae</taxon>
        <taxon>Paenibacillus</taxon>
    </lineage>
</organism>
<name>A0ACC7P6M5_9BACL</name>
<dbReference type="Proteomes" id="UP001631969">
    <property type="component" value="Unassembled WGS sequence"/>
</dbReference>
<keyword evidence="2" id="KW-1185">Reference proteome</keyword>
<keyword evidence="1" id="KW-0413">Isomerase</keyword>
<sequence length="253" mass="29187">MESKTAVQLYTLREECQADFPYVLRELKRMGWSGVQFAGYHGREPEELAAILKELNLQTAGLHVGYMRFVEELDTLAREARILGTKDLVCPAIPADLRTPEGYMEVRRVLNEAAARLKREGMRLSYHNHAFEFETMVEGRTALEYLLDPSPDNLVLAELDVYWVKKGGYDPVAYLAPYQNRMPIIHLKDMTQDEEQTFAEIGEGSIDFKPILGWGEANRVEWYVVEQDHCSRSAMDCVETSWRNLSRLIRELH</sequence>
<accession>A0ACC7P6M5</accession>
<comment type="caution">
    <text evidence="1">The sequence shown here is derived from an EMBL/GenBank/DDBJ whole genome shotgun (WGS) entry which is preliminary data.</text>
</comment>
<protein>
    <submittedName>
        <fullName evidence="1">Sugar phosphate isomerase/epimerase family protein</fullName>
    </submittedName>
</protein>
<evidence type="ECO:0000313" key="1">
    <source>
        <dbReference type="EMBL" id="MFM9331621.1"/>
    </source>
</evidence>
<proteinExistence type="predicted"/>
<dbReference type="EMBL" id="JBJURJ010000020">
    <property type="protein sequence ID" value="MFM9331621.1"/>
    <property type="molecule type" value="Genomic_DNA"/>
</dbReference>
<evidence type="ECO:0000313" key="2">
    <source>
        <dbReference type="Proteomes" id="UP001631969"/>
    </source>
</evidence>
<reference evidence="1" key="1">
    <citation type="submission" date="2024-12" db="EMBL/GenBank/DDBJ databases">
        <authorList>
            <person name="Wu N."/>
        </authorList>
    </citation>
    <scope>NUCLEOTIDE SEQUENCE</scope>
    <source>
        <strain evidence="1">P15</strain>
    </source>
</reference>
<gene>
    <name evidence="1" type="ORF">ACI1P1_25305</name>
</gene>